<organism evidence="4 5">
    <name type="scientific">Alloyangia pacifica</name>
    <dbReference type="NCBI Taxonomy" id="311180"/>
    <lineage>
        <taxon>Bacteria</taxon>
        <taxon>Pseudomonadati</taxon>
        <taxon>Pseudomonadota</taxon>
        <taxon>Alphaproteobacteria</taxon>
        <taxon>Rhodobacterales</taxon>
        <taxon>Roseobacteraceae</taxon>
        <taxon>Alloyangia</taxon>
    </lineage>
</organism>
<dbReference type="Gene3D" id="2.40.50.100">
    <property type="match status" value="2"/>
</dbReference>
<feature type="coiled-coil region" evidence="1">
    <location>
        <begin position="135"/>
        <end position="204"/>
    </location>
</feature>
<proteinExistence type="predicted"/>
<keyword evidence="5" id="KW-1185">Reference proteome</keyword>
<keyword evidence="2" id="KW-0812">Transmembrane</keyword>
<dbReference type="EMBL" id="FOZW01000006">
    <property type="protein sequence ID" value="SFS92082.1"/>
    <property type="molecule type" value="Genomic_DNA"/>
</dbReference>
<dbReference type="STRING" id="311180.SAMN04488050_106328"/>
<sequence>MLEAILCSLVTLVPDYLYRRYAQGKRFGQELTLFSVWYELRWGLTLWIFLTVTLITVLFYFHPASLSVSSYFLTVTILPQVSGRVAEIYVDNNQRVAAGDPLVRLDGLSQQAQVDAAQALLAETEASAKLAQTDLAQADAGIAQARAALVQAQEELQRNEQLRDQGSSAVRLVEIERYENIVDQREAQLRAAELQKESAQQQIDEVLPAKLESARAQLALAKAEMDKTLISAGVDGRIEQLALQVGDFISPLARPAGIFVPTGAGAERFQAGFNQIAAQVIHPGMVGEMGCMSKPLDIIPMVVTEVQDVIPSGQLRPSDRLVDPQDDVRPGSVLVYLEPLYTDQPTNVPPGSSCSVMLYTDNHHRLEHEEMGTGKRIFLHVVDTIGVVHAAGLRLRMLFLPVQTLVFSGGH</sequence>
<evidence type="ECO:0000313" key="5">
    <source>
        <dbReference type="Proteomes" id="UP000199392"/>
    </source>
</evidence>
<evidence type="ECO:0000259" key="3">
    <source>
        <dbReference type="Pfam" id="PF25917"/>
    </source>
</evidence>
<dbReference type="PANTHER" id="PTHR30367:SF12">
    <property type="entry name" value="P-HYDROXYBENZOIC ACID EFFLUX PUMP SUBUNIT AAEA"/>
    <property type="match status" value="1"/>
</dbReference>
<dbReference type="Gene3D" id="1.10.287.470">
    <property type="entry name" value="Helix hairpin bin"/>
    <property type="match status" value="2"/>
</dbReference>
<feature type="domain" description="Multidrug resistance protein MdtA-like barrel-sandwich hybrid" evidence="3">
    <location>
        <begin position="74"/>
        <end position="250"/>
    </location>
</feature>
<dbReference type="Pfam" id="PF25917">
    <property type="entry name" value="BSH_RND"/>
    <property type="match status" value="1"/>
</dbReference>
<dbReference type="InterPro" id="IPR058625">
    <property type="entry name" value="MdtA-like_BSH"/>
</dbReference>
<evidence type="ECO:0000313" key="4">
    <source>
        <dbReference type="EMBL" id="SFS92082.1"/>
    </source>
</evidence>
<gene>
    <name evidence="4" type="ORF">SAMN04488050_106328</name>
</gene>
<dbReference type="RefSeq" id="WP_092567402.1">
    <property type="nucleotide sequence ID" value="NZ_FOZW01000006.1"/>
</dbReference>
<dbReference type="Proteomes" id="UP000199392">
    <property type="component" value="Unassembled WGS sequence"/>
</dbReference>
<evidence type="ECO:0000256" key="2">
    <source>
        <dbReference type="SAM" id="Phobius"/>
    </source>
</evidence>
<keyword evidence="2" id="KW-0472">Membrane</keyword>
<reference evidence="5" key="1">
    <citation type="submission" date="2016-10" db="EMBL/GenBank/DDBJ databases">
        <authorList>
            <person name="Varghese N."/>
            <person name="Submissions S."/>
        </authorList>
    </citation>
    <scope>NUCLEOTIDE SEQUENCE [LARGE SCALE GENOMIC DNA]</scope>
    <source>
        <strain evidence="5">DSM 26894</strain>
    </source>
</reference>
<accession>A0A1I6TSA3</accession>
<evidence type="ECO:0000256" key="1">
    <source>
        <dbReference type="SAM" id="Coils"/>
    </source>
</evidence>
<keyword evidence="2" id="KW-1133">Transmembrane helix</keyword>
<dbReference type="AlphaFoldDB" id="A0A1I6TSA3"/>
<dbReference type="InterPro" id="IPR050393">
    <property type="entry name" value="MFP_Efflux_Pump"/>
</dbReference>
<dbReference type="PANTHER" id="PTHR30367">
    <property type="entry name" value="P-HYDROXYBENZOIC ACID EFFLUX PUMP SUBUNIT AAEA-RELATED"/>
    <property type="match status" value="1"/>
</dbReference>
<keyword evidence="1" id="KW-0175">Coiled coil</keyword>
<protein>
    <submittedName>
        <fullName evidence="4">Multidrug resistance efflux pump</fullName>
    </submittedName>
</protein>
<dbReference type="SUPFAM" id="SSF111369">
    <property type="entry name" value="HlyD-like secretion proteins"/>
    <property type="match status" value="2"/>
</dbReference>
<name>A0A1I6TSA3_9RHOB</name>
<feature type="transmembrane region" description="Helical" evidence="2">
    <location>
        <begin position="40"/>
        <end position="61"/>
    </location>
</feature>